<accession>A0AB36PSN7</accession>
<dbReference type="Proteomes" id="UP000216335">
    <property type="component" value="Unassembled WGS sequence"/>
</dbReference>
<comment type="caution">
    <text evidence="1">The sequence shown here is derived from an EMBL/GenBank/DDBJ whole genome shotgun (WGS) entry which is preliminary data.</text>
</comment>
<name>A0AB36PSN7_BRUML</name>
<reference evidence="1 2" key="1">
    <citation type="submission" date="2017-05" db="EMBL/GenBank/DDBJ databases">
        <title>The genome sequence of the facultative intracellular pathogen Brucella melitensis KIV-L.</title>
        <authorList>
            <person name="Pisarenko S."/>
            <person name="Kovalev D."/>
            <person name="Khachaturova A."/>
            <person name="Kulichenko A."/>
        </authorList>
    </citation>
    <scope>NUCLEOTIDE SEQUENCE [LARGE SCALE GENOMIC DNA]</scope>
    <source>
        <strain evidence="1 2">KIV-L</strain>
    </source>
</reference>
<proteinExistence type="predicted"/>
<evidence type="ECO:0000313" key="2">
    <source>
        <dbReference type="Proteomes" id="UP000216335"/>
    </source>
</evidence>
<gene>
    <name evidence="1" type="ORF">BI318_14410</name>
</gene>
<evidence type="ECO:0000313" key="1">
    <source>
        <dbReference type="EMBL" id="OZV58091.1"/>
    </source>
</evidence>
<organism evidence="1 2">
    <name type="scientific">Brucella melitensis</name>
    <dbReference type="NCBI Taxonomy" id="29459"/>
    <lineage>
        <taxon>Bacteria</taxon>
        <taxon>Pseudomonadati</taxon>
        <taxon>Pseudomonadota</taxon>
        <taxon>Alphaproteobacteria</taxon>
        <taxon>Hyphomicrobiales</taxon>
        <taxon>Brucellaceae</taxon>
        <taxon>Brucella/Ochrobactrum group</taxon>
        <taxon>Brucella</taxon>
    </lineage>
</organism>
<protein>
    <submittedName>
        <fullName evidence="1">Uncharacterized protein</fullName>
    </submittedName>
</protein>
<sequence>MQQHPLDLSTLQLSVCYWPCIRVFDRWQAALWNSPASCRLQARNELEQADSKTERFGIRRLVFRKCSAMRAVFSV</sequence>
<dbReference type="AlphaFoldDB" id="A0AB36PSN7"/>
<dbReference type="EMBL" id="NGJQ01000017">
    <property type="protein sequence ID" value="OZV58091.1"/>
    <property type="molecule type" value="Genomic_DNA"/>
</dbReference>